<dbReference type="EMBL" id="JAWWNJ010000057">
    <property type="protein sequence ID" value="KAK7014283.1"/>
    <property type="molecule type" value="Genomic_DNA"/>
</dbReference>
<protein>
    <submittedName>
        <fullName evidence="1">F-box domain-containing protein</fullName>
    </submittedName>
</protein>
<dbReference type="AlphaFoldDB" id="A0AAW0AM34"/>
<accession>A0AAW0AM34</accession>
<sequence>MLQSLELDRALLVENDAQILEIEAQISALQVQISALEAAISALHAVKQPAQQRLDSYKYPVLTLPNEIVVEIFLDLIPPYPELPPFLPGLGDNCPTILTHICHQWREIALTTPALWRSIDLRNVPVKAATSLACLWLERSGCLPLSLRATDRRDAFSVFPVLIAHRARWEHLNLRFQDPNHLQVLAGPSPLLQTLHVFLHNDSLSNPVSLLDSPLLHTVVLDDYGTPSLILPWSQLTRLSLRCIYSADCISILRQTLTLVTCYLELWIKSIPPNQLVDVPLLRLETLVLEPSSDICVDFIRLLVTPSLRRLELHEDYLDWHEHPSDPVAALKSFISKSGCMLSDLRITKASVTQNVYRTAFPSIPLIQLLHQHSRVPM</sequence>
<name>A0AAW0AM34_9AGAR</name>
<evidence type="ECO:0000313" key="2">
    <source>
        <dbReference type="Proteomes" id="UP001362999"/>
    </source>
</evidence>
<keyword evidence="2" id="KW-1185">Reference proteome</keyword>
<reference evidence="1 2" key="1">
    <citation type="journal article" date="2024" name="J Genomics">
        <title>Draft genome sequencing and assembly of Favolaschia claudopus CIRM-BRFM 2984 isolated from oak limbs.</title>
        <authorList>
            <person name="Navarro D."/>
            <person name="Drula E."/>
            <person name="Chaduli D."/>
            <person name="Cazenave R."/>
            <person name="Ahrendt S."/>
            <person name="Wang J."/>
            <person name="Lipzen A."/>
            <person name="Daum C."/>
            <person name="Barry K."/>
            <person name="Grigoriev I.V."/>
            <person name="Favel A."/>
            <person name="Rosso M.N."/>
            <person name="Martin F."/>
        </authorList>
    </citation>
    <scope>NUCLEOTIDE SEQUENCE [LARGE SCALE GENOMIC DNA]</scope>
    <source>
        <strain evidence="1 2">CIRM-BRFM 2984</strain>
    </source>
</reference>
<evidence type="ECO:0000313" key="1">
    <source>
        <dbReference type="EMBL" id="KAK7014283.1"/>
    </source>
</evidence>
<proteinExistence type="predicted"/>
<dbReference type="Proteomes" id="UP001362999">
    <property type="component" value="Unassembled WGS sequence"/>
</dbReference>
<gene>
    <name evidence="1" type="ORF">R3P38DRAFT_1448511</name>
</gene>
<comment type="caution">
    <text evidence="1">The sequence shown here is derived from an EMBL/GenBank/DDBJ whole genome shotgun (WGS) entry which is preliminary data.</text>
</comment>
<organism evidence="1 2">
    <name type="scientific">Favolaschia claudopus</name>
    <dbReference type="NCBI Taxonomy" id="2862362"/>
    <lineage>
        <taxon>Eukaryota</taxon>
        <taxon>Fungi</taxon>
        <taxon>Dikarya</taxon>
        <taxon>Basidiomycota</taxon>
        <taxon>Agaricomycotina</taxon>
        <taxon>Agaricomycetes</taxon>
        <taxon>Agaricomycetidae</taxon>
        <taxon>Agaricales</taxon>
        <taxon>Marasmiineae</taxon>
        <taxon>Mycenaceae</taxon>
        <taxon>Favolaschia</taxon>
    </lineage>
</organism>
<dbReference type="Gene3D" id="1.20.1280.50">
    <property type="match status" value="1"/>
</dbReference>